<gene>
    <name evidence="2" type="ORF">PXEA_LOCUS31806</name>
</gene>
<sequence>MVDYAANTQGLFGTAQTGPAPMANSHSYNFTGTPAGLGFAPRTPAPLEAYSSGRGPAVAEAAFVARRPNKMAAGPTGRPGPGLGSEIEPSGQSRCDGHTMKECRQEEGQMSQQSQTGRQLHSVRQSCGKLVKEELYPSGQAFERQSQTSNGVGEGPIALSTDPSSFLNSTLDLFSEASTSALRKAHTHTTHTHTRRALSGSSSMHQKWSSFMVPGSLRWVRTALCRKKEGLTLPVLPI</sequence>
<dbReference type="AlphaFoldDB" id="A0A448XJS3"/>
<evidence type="ECO:0000256" key="1">
    <source>
        <dbReference type="SAM" id="MobiDB-lite"/>
    </source>
</evidence>
<feature type="compositionally biased region" description="Basic and acidic residues" evidence="1">
    <location>
        <begin position="95"/>
        <end position="107"/>
    </location>
</feature>
<protein>
    <submittedName>
        <fullName evidence="2">Uncharacterized protein</fullName>
    </submittedName>
</protein>
<evidence type="ECO:0000313" key="2">
    <source>
        <dbReference type="EMBL" id="VEL38366.1"/>
    </source>
</evidence>
<feature type="compositionally biased region" description="Polar residues" evidence="1">
    <location>
        <begin position="108"/>
        <end position="121"/>
    </location>
</feature>
<organism evidence="2 3">
    <name type="scientific">Protopolystoma xenopodis</name>
    <dbReference type="NCBI Taxonomy" id="117903"/>
    <lineage>
        <taxon>Eukaryota</taxon>
        <taxon>Metazoa</taxon>
        <taxon>Spiralia</taxon>
        <taxon>Lophotrochozoa</taxon>
        <taxon>Platyhelminthes</taxon>
        <taxon>Monogenea</taxon>
        <taxon>Polyopisthocotylea</taxon>
        <taxon>Polystomatidea</taxon>
        <taxon>Polystomatidae</taxon>
        <taxon>Protopolystoma</taxon>
    </lineage>
</organism>
<dbReference type="Proteomes" id="UP000784294">
    <property type="component" value="Unassembled WGS sequence"/>
</dbReference>
<feature type="region of interest" description="Disordered" evidence="1">
    <location>
        <begin position="69"/>
        <end position="121"/>
    </location>
</feature>
<evidence type="ECO:0000313" key="3">
    <source>
        <dbReference type="Proteomes" id="UP000784294"/>
    </source>
</evidence>
<keyword evidence="3" id="KW-1185">Reference proteome</keyword>
<accession>A0A448XJS3</accession>
<proteinExistence type="predicted"/>
<comment type="caution">
    <text evidence="2">The sequence shown here is derived from an EMBL/GenBank/DDBJ whole genome shotgun (WGS) entry which is preliminary data.</text>
</comment>
<reference evidence="2" key="1">
    <citation type="submission" date="2018-11" db="EMBL/GenBank/DDBJ databases">
        <authorList>
            <consortium name="Pathogen Informatics"/>
        </authorList>
    </citation>
    <scope>NUCLEOTIDE SEQUENCE</scope>
</reference>
<name>A0A448XJS3_9PLAT</name>
<dbReference type="EMBL" id="CAAALY010257686">
    <property type="protein sequence ID" value="VEL38366.1"/>
    <property type="molecule type" value="Genomic_DNA"/>
</dbReference>